<evidence type="ECO:0000313" key="1">
    <source>
        <dbReference type="EMBL" id="KAJ8337823.1"/>
    </source>
</evidence>
<proteinExistence type="predicted"/>
<reference evidence="1" key="1">
    <citation type="journal article" date="2023" name="Science">
        <title>Genome structures resolve the early diversification of teleost fishes.</title>
        <authorList>
            <person name="Parey E."/>
            <person name="Louis A."/>
            <person name="Montfort J."/>
            <person name="Bouchez O."/>
            <person name="Roques C."/>
            <person name="Iampietro C."/>
            <person name="Lluch J."/>
            <person name="Castinel A."/>
            <person name="Donnadieu C."/>
            <person name="Desvignes T."/>
            <person name="Floi Bucao C."/>
            <person name="Jouanno E."/>
            <person name="Wen M."/>
            <person name="Mejri S."/>
            <person name="Dirks R."/>
            <person name="Jansen H."/>
            <person name="Henkel C."/>
            <person name="Chen W.J."/>
            <person name="Zahm M."/>
            <person name="Cabau C."/>
            <person name="Klopp C."/>
            <person name="Thompson A.W."/>
            <person name="Robinson-Rechavi M."/>
            <person name="Braasch I."/>
            <person name="Lecointre G."/>
            <person name="Bobe J."/>
            <person name="Postlethwait J.H."/>
            <person name="Berthelot C."/>
            <person name="Roest Crollius H."/>
            <person name="Guiguen Y."/>
        </authorList>
    </citation>
    <scope>NUCLEOTIDE SEQUENCE</scope>
    <source>
        <strain evidence="1">WJC10195</strain>
    </source>
</reference>
<accession>A0A9Q1EFF8</accession>
<dbReference type="EMBL" id="JAINUF010000018">
    <property type="protein sequence ID" value="KAJ8337823.1"/>
    <property type="molecule type" value="Genomic_DNA"/>
</dbReference>
<keyword evidence="2" id="KW-1185">Reference proteome</keyword>
<evidence type="ECO:0000313" key="2">
    <source>
        <dbReference type="Proteomes" id="UP001152622"/>
    </source>
</evidence>
<sequence>MYLKLLQYYAQNVTMEQAWQWCKLTIHMTGRKGRVTGSMVRPAVAMFLSQKIVSNSPAYTFICQSELLHIPTLSHSHTLTQSAYTPSPSIPGPSPHSCAILATLSLQPQEDTCDGIMAKLSWTRLRVSFDICHAKKDFHTFLLALQDPKIPVKQRQASCLRKLSFLQYTRVTTPPPQMRNDISPRDAVSDSGKAVVLKHLTTYKYLQDLKLQTLLGRAEETCDGS</sequence>
<comment type="caution">
    <text evidence="1">The sequence shown here is derived from an EMBL/GenBank/DDBJ whole genome shotgun (WGS) entry which is preliminary data.</text>
</comment>
<gene>
    <name evidence="1" type="ORF">SKAU_G00367890</name>
</gene>
<protein>
    <submittedName>
        <fullName evidence="1">Uncharacterized protein</fullName>
    </submittedName>
</protein>
<dbReference type="Proteomes" id="UP001152622">
    <property type="component" value="Chromosome 18"/>
</dbReference>
<dbReference type="AlphaFoldDB" id="A0A9Q1EFF8"/>
<name>A0A9Q1EFF8_SYNKA</name>
<organism evidence="1 2">
    <name type="scientific">Synaphobranchus kaupii</name>
    <name type="common">Kaup's arrowtooth eel</name>
    <dbReference type="NCBI Taxonomy" id="118154"/>
    <lineage>
        <taxon>Eukaryota</taxon>
        <taxon>Metazoa</taxon>
        <taxon>Chordata</taxon>
        <taxon>Craniata</taxon>
        <taxon>Vertebrata</taxon>
        <taxon>Euteleostomi</taxon>
        <taxon>Actinopterygii</taxon>
        <taxon>Neopterygii</taxon>
        <taxon>Teleostei</taxon>
        <taxon>Anguilliformes</taxon>
        <taxon>Synaphobranchidae</taxon>
        <taxon>Synaphobranchus</taxon>
    </lineage>
</organism>